<dbReference type="SMART" id="SM00491">
    <property type="entry name" value="HELICc2"/>
    <property type="match status" value="1"/>
</dbReference>
<sequence length="644" mass="72597">MHAKINQIFSKDGKLSQNIKGFAPREAQREMALQIATIVEKNEDLVCEAGTGTGKTFAYLVPILLSHKKVILSTGTKPLQEQLFFRDLPTVRKALGVPVQTALLKGRANYLCRFRLDNTRQSGFLFNDLASVDHLERVHEWAGRTYSGDIAELSEIPERASIWSQVTSTTDNCLGQHCPDYEECFVVKARREANDADILVINHHLLFADMSLQTGGLGELLPGAEVVVLDEAHQLAEIASNFFGLRLGSRQLLDLAKDSAQAEVLEAEGNADITTLATEMEAGIRDVRRAFGNVPERGSWQLLEKNKDFQEKLENLKSQLDGLEAALEKIAERGKTLENCHRRAEELKTQLQFILQFASGDERVRWYEYYNQGFALNLTPLSVANQFQEYRETQKRSWIFTSATLSVAEDFQHFCAQLGLENPHSQRWESPFDFRHTALMYVPQDLPQPSQADYTEKVIQAALPVLKLSEGRSFLLFTSYRALQIAEDILSDMSKQDFPWPLLVQGQQPRAELLSQFRTLGNAVLLGTGSFWEGVDVRGDALSCVIIDKLPFASPGDPVLEARIQYLREQGANPFFDYQLPQAVIALKQGAGRLIRDVSDRGLLMICDPRLVEKSYGRTFLDSLPGMPKTRYLDVVKRFFAQFK</sequence>
<dbReference type="EC" id="3.6.4.12" evidence="7"/>
<evidence type="ECO:0000259" key="6">
    <source>
        <dbReference type="PROSITE" id="PS51193"/>
    </source>
</evidence>
<dbReference type="OrthoDB" id="9805194at2"/>
<dbReference type="RefSeq" id="WP_103921484.1">
    <property type="nucleotide sequence ID" value="NZ_FMSV02000542.1"/>
</dbReference>
<keyword evidence="8" id="KW-1185">Reference proteome</keyword>
<evidence type="ECO:0000256" key="1">
    <source>
        <dbReference type="ARBA" id="ARBA00022741"/>
    </source>
</evidence>
<dbReference type="GO" id="GO:0016818">
    <property type="term" value="F:hydrolase activity, acting on acid anhydrides, in phosphorus-containing anhydrides"/>
    <property type="evidence" value="ECO:0007669"/>
    <property type="project" value="InterPro"/>
</dbReference>
<dbReference type="PANTHER" id="PTHR11472:SF34">
    <property type="entry name" value="REGULATOR OF TELOMERE ELONGATION HELICASE 1"/>
    <property type="match status" value="1"/>
</dbReference>
<dbReference type="Gene3D" id="3.40.50.300">
    <property type="entry name" value="P-loop containing nucleotide triphosphate hydrolases"/>
    <property type="match status" value="2"/>
</dbReference>
<dbReference type="InterPro" id="IPR027417">
    <property type="entry name" value="P-loop_NTPase"/>
</dbReference>
<dbReference type="GO" id="GO:0006281">
    <property type="term" value="P:DNA repair"/>
    <property type="evidence" value="ECO:0007669"/>
    <property type="project" value="TreeGrafter"/>
</dbReference>
<feature type="domain" description="Helicase ATP-binding" evidence="6">
    <location>
        <begin position="14"/>
        <end position="277"/>
    </location>
</feature>
<reference evidence="7 8" key="1">
    <citation type="submission" date="2016-10" db="EMBL/GenBank/DDBJ databases">
        <authorList>
            <person name="de Groot N.N."/>
        </authorList>
    </citation>
    <scope>NUCLEOTIDE SEQUENCE [LARGE SCALE GENOMIC DNA]</scope>
    <source>
        <strain evidence="7">MBHS1</strain>
    </source>
</reference>
<dbReference type="GO" id="GO:0005524">
    <property type="term" value="F:ATP binding"/>
    <property type="evidence" value="ECO:0007669"/>
    <property type="project" value="UniProtKB-KW"/>
</dbReference>
<proteinExistence type="inferred from homology"/>
<evidence type="ECO:0000313" key="8">
    <source>
        <dbReference type="Proteomes" id="UP000236724"/>
    </source>
</evidence>
<dbReference type="AlphaFoldDB" id="A0A1H6FEW0"/>
<dbReference type="EMBL" id="FMSV02000542">
    <property type="protein sequence ID" value="SEH07889.1"/>
    <property type="molecule type" value="Genomic_DNA"/>
</dbReference>
<dbReference type="PROSITE" id="PS51193">
    <property type="entry name" value="HELICASE_ATP_BIND_2"/>
    <property type="match status" value="1"/>
</dbReference>
<feature type="coiled-coil region" evidence="5">
    <location>
        <begin position="299"/>
        <end position="333"/>
    </location>
</feature>
<comment type="similarity">
    <text evidence="4">Belongs to the helicase family. DinG subfamily.</text>
</comment>
<keyword evidence="1" id="KW-0547">Nucleotide-binding</keyword>
<dbReference type="InterPro" id="IPR006555">
    <property type="entry name" value="ATP-dep_Helicase_C"/>
</dbReference>
<keyword evidence="5" id="KW-0175">Coiled coil</keyword>
<keyword evidence="3" id="KW-0067">ATP-binding</keyword>
<keyword evidence="2 7" id="KW-0378">Hydrolase</keyword>
<organism evidence="7 8">
    <name type="scientific">Candidatus Venteria ishoeyi</name>
    <dbReference type="NCBI Taxonomy" id="1899563"/>
    <lineage>
        <taxon>Bacteria</taxon>
        <taxon>Pseudomonadati</taxon>
        <taxon>Pseudomonadota</taxon>
        <taxon>Gammaproteobacteria</taxon>
        <taxon>Thiotrichales</taxon>
        <taxon>Thiotrichaceae</taxon>
        <taxon>Venteria</taxon>
    </lineage>
</organism>
<dbReference type="PANTHER" id="PTHR11472">
    <property type="entry name" value="DNA REPAIR DEAD HELICASE RAD3/XP-D SUBFAMILY MEMBER"/>
    <property type="match status" value="1"/>
</dbReference>
<evidence type="ECO:0000256" key="5">
    <source>
        <dbReference type="SAM" id="Coils"/>
    </source>
</evidence>
<dbReference type="SUPFAM" id="SSF52540">
    <property type="entry name" value="P-loop containing nucleoside triphosphate hydrolases"/>
    <property type="match status" value="2"/>
</dbReference>
<dbReference type="Pfam" id="PF00270">
    <property type="entry name" value="DEAD"/>
    <property type="match status" value="1"/>
</dbReference>
<evidence type="ECO:0000313" key="7">
    <source>
        <dbReference type="EMBL" id="SEH07889.1"/>
    </source>
</evidence>
<protein>
    <submittedName>
        <fullName evidence="7">Putative ATP-dependent helicase DinG</fullName>
        <ecNumber evidence="7">3.6.4.12</ecNumber>
    </submittedName>
</protein>
<dbReference type="InterPro" id="IPR014013">
    <property type="entry name" value="Helic_SF1/SF2_ATP-bd_DinG/Rad3"/>
</dbReference>
<dbReference type="InterPro" id="IPR011545">
    <property type="entry name" value="DEAD/DEAH_box_helicase_dom"/>
</dbReference>
<dbReference type="GO" id="GO:0003678">
    <property type="term" value="F:DNA helicase activity"/>
    <property type="evidence" value="ECO:0007669"/>
    <property type="project" value="UniProtKB-EC"/>
</dbReference>
<keyword evidence="7" id="KW-0347">Helicase</keyword>
<gene>
    <name evidence="7" type="primary">dinG</name>
    <name evidence="7" type="ORF">MBHS_03776</name>
</gene>
<dbReference type="Proteomes" id="UP000236724">
    <property type="component" value="Unassembled WGS sequence"/>
</dbReference>
<evidence type="ECO:0000256" key="3">
    <source>
        <dbReference type="ARBA" id="ARBA00022840"/>
    </source>
</evidence>
<accession>A0A1H6FEW0</accession>
<evidence type="ECO:0000256" key="2">
    <source>
        <dbReference type="ARBA" id="ARBA00022801"/>
    </source>
</evidence>
<name>A0A1H6FEW0_9GAMM</name>
<dbReference type="GO" id="GO:0003676">
    <property type="term" value="F:nucleic acid binding"/>
    <property type="evidence" value="ECO:0007669"/>
    <property type="project" value="InterPro"/>
</dbReference>
<evidence type="ECO:0000256" key="4">
    <source>
        <dbReference type="ARBA" id="ARBA00038058"/>
    </source>
</evidence>
<dbReference type="Pfam" id="PF13307">
    <property type="entry name" value="Helicase_C_2"/>
    <property type="match status" value="1"/>
</dbReference>
<dbReference type="InterPro" id="IPR045028">
    <property type="entry name" value="DinG/Rad3-like"/>
</dbReference>